<dbReference type="PANTHER" id="PTHR44591">
    <property type="entry name" value="STRESS RESPONSE REGULATOR PROTEIN 1"/>
    <property type="match status" value="1"/>
</dbReference>
<dbReference type="InterPro" id="IPR011006">
    <property type="entry name" value="CheY-like_superfamily"/>
</dbReference>
<dbReference type="InterPro" id="IPR050595">
    <property type="entry name" value="Bact_response_regulator"/>
</dbReference>
<dbReference type="CDD" id="cd17552">
    <property type="entry name" value="REC_RR468-like"/>
    <property type="match status" value="1"/>
</dbReference>
<dbReference type="SUPFAM" id="SSF52172">
    <property type="entry name" value="CheY-like"/>
    <property type="match status" value="1"/>
</dbReference>
<name>A0AA96WQG7_LEPBY</name>
<dbReference type="InterPro" id="IPR001789">
    <property type="entry name" value="Sig_transdc_resp-reg_receiver"/>
</dbReference>
<gene>
    <name evidence="4" type="ORF">Q2T42_20400</name>
</gene>
<dbReference type="EMBL" id="CP130144">
    <property type="protein sequence ID" value="WNZ44191.1"/>
    <property type="molecule type" value="Genomic_DNA"/>
</dbReference>
<sequence>MTTKHILIIDDEYDIRAVAQLTLKTVGGWEVSSASSGHEGLAKAASEQPDVILLDVMMPEMDGIETFRALQANPTTQNIPVILMTAKVQAAEQRRFAELDVAGIITKPFKAMRLPEQISKILSWSQA</sequence>
<evidence type="ECO:0000256" key="2">
    <source>
        <dbReference type="PROSITE-ProRule" id="PRU00169"/>
    </source>
</evidence>
<dbReference type="RefSeq" id="WP_287456328.1">
    <property type="nucleotide sequence ID" value="NZ_CP130144.1"/>
</dbReference>
<keyword evidence="1 2" id="KW-0597">Phosphoprotein</keyword>
<protein>
    <submittedName>
        <fullName evidence="4">Response regulator</fullName>
    </submittedName>
</protein>
<reference evidence="4" key="2">
    <citation type="submission" date="2023-07" db="EMBL/GenBank/DDBJ databases">
        <authorList>
            <person name="Bai X.-H."/>
            <person name="Wang H.-H."/>
            <person name="Wang J."/>
            <person name="Ma M.-Y."/>
            <person name="Hu H.-H."/>
            <person name="Song Z.-L."/>
            <person name="Ma H.-G."/>
            <person name="Fan Y."/>
            <person name="Du C.-Y."/>
            <person name="Xu J.-C."/>
        </authorList>
    </citation>
    <scope>NUCLEOTIDE SEQUENCE</scope>
    <source>
        <strain evidence="4">CZ1</strain>
    </source>
</reference>
<evidence type="ECO:0000256" key="1">
    <source>
        <dbReference type="ARBA" id="ARBA00022553"/>
    </source>
</evidence>
<feature type="modified residue" description="4-aspartylphosphate" evidence="2">
    <location>
        <position position="55"/>
    </location>
</feature>
<dbReference type="GO" id="GO:0000160">
    <property type="term" value="P:phosphorelay signal transduction system"/>
    <property type="evidence" value="ECO:0007669"/>
    <property type="project" value="InterPro"/>
</dbReference>
<reference evidence="4" key="1">
    <citation type="journal article" date="2023" name="Plants (Basel)">
        <title>Genomic Analysis of Leptolyngbya boryana CZ1 Reveals Efficient Carbon Fixation Modules.</title>
        <authorList>
            <person name="Bai X."/>
            <person name="Wang H."/>
            <person name="Cheng W."/>
            <person name="Wang J."/>
            <person name="Ma M."/>
            <person name="Hu H."/>
            <person name="Song Z."/>
            <person name="Ma H."/>
            <person name="Fan Y."/>
            <person name="Du C."/>
            <person name="Xu J."/>
        </authorList>
    </citation>
    <scope>NUCLEOTIDE SEQUENCE</scope>
    <source>
        <strain evidence="4">CZ1</strain>
    </source>
</reference>
<dbReference type="Pfam" id="PF00072">
    <property type="entry name" value="Response_reg"/>
    <property type="match status" value="1"/>
</dbReference>
<dbReference type="PROSITE" id="PS50110">
    <property type="entry name" value="RESPONSE_REGULATORY"/>
    <property type="match status" value="1"/>
</dbReference>
<organism evidence="4">
    <name type="scientific">Leptolyngbya boryana CZ1</name>
    <dbReference type="NCBI Taxonomy" id="3060204"/>
    <lineage>
        <taxon>Bacteria</taxon>
        <taxon>Bacillati</taxon>
        <taxon>Cyanobacteriota</taxon>
        <taxon>Cyanophyceae</taxon>
        <taxon>Leptolyngbyales</taxon>
        <taxon>Leptolyngbyaceae</taxon>
        <taxon>Leptolyngbya group</taxon>
        <taxon>Leptolyngbya</taxon>
    </lineage>
</organism>
<proteinExistence type="predicted"/>
<evidence type="ECO:0000259" key="3">
    <source>
        <dbReference type="PROSITE" id="PS50110"/>
    </source>
</evidence>
<evidence type="ECO:0000313" key="4">
    <source>
        <dbReference type="EMBL" id="WNZ44191.1"/>
    </source>
</evidence>
<accession>A0AA96WQG7</accession>
<feature type="domain" description="Response regulatory" evidence="3">
    <location>
        <begin position="5"/>
        <end position="122"/>
    </location>
</feature>
<dbReference type="PANTHER" id="PTHR44591:SF22">
    <property type="entry name" value="CHEY SUBFAMILY"/>
    <property type="match status" value="1"/>
</dbReference>
<dbReference type="AlphaFoldDB" id="A0AA96WQG7"/>
<dbReference type="Gene3D" id="3.40.50.2300">
    <property type="match status" value="1"/>
</dbReference>
<dbReference type="SMART" id="SM00448">
    <property type="entry name" value="REC"/>
    <property type="match status" value="1"/>
</dbReference>